<evidence type="ECO:0000256" key="2">
    <source>
        <dbReference type="SAM" id="Coils"/>
    </source>
</evidence>
<dbReference type="RefSeq" id="WP_265268295.1">
    <property type="nucleotide sequence ID" value="NZ_JANFAV010000003.1"/>
</dbReference>
<name>A0AA41ZER2_9SPHN</name>
<dbReference type="AlphaFoldDB" id="A0AA41ZER2"/>
<dbReference type="PANTHER" id="PTHR30203:SF25">
    <property type="entry name" value="OUTER MEMBRANE PROTEIN-RELATED"/>
    <property type="match status" value="1"/>
</dbReference>
<sequence length="334" mass="35036">MLCAAAMLGLSGCEGASGGRPVTLADLGLPDRYSTDSTAQPPAQAENLAQWWRHFDDPLLDSLIERVGAADSAANGKTGYQQTVKRIATEAAIARSYVALRTRQAKIENIRAYLAARQDDQAIARFREEAKLVTPLDALQIAADSDRVAAGIPVLEAAIAADAARIAVLTGQPPAALRDQLAPIAPVPVGPAEVASGAPSDLINRRADVQLAAQRVGRGKIWGGGSNGAVAAYKEVVLQTLEEAENAQTAFAAAKAREAALEKAVDEAEQLAVLARKQYREGLTDHVALQSAERALLGVRDERVGAAADRAAALIDLFTALGGSWEPGANDRRP</sequence>
<dbReference type="Pfam" id="PF02321">
    <property type="entry name" value="OEP"/>
    <property type="match status" value="1"/>
</dbReference>
<evidence type="ECO:0000256" key="1">
    <source>
        <dbReference type="ARBA" id="ARBA00007613"/>
    </source>
</evidence>
<keyword evidence="2" id="KW-0175">Coiled coil</keyword>
<comment type="similarity">
    <text evidence="1">Belongs to the outer membrane factor (OMF) (TC 1.B.17) family.</text>
</comment>
<dbReference type="GO" id="GO:0015562">
    <property type="term" value="F:efflux transmembrane transporter activity"/>
    <property type="evidence" value="ECO:0007669"/>
    <property type="project" value="InterPro"/>
</dbReference>
<gene>
    <name evidence="3" type="ORF">NEE01_06185</name>
</gene>
<dbReference type="EMBL" id="JANFAV010000003">
    <property type="protein sequence ID" value="MCW6534373.1"/>
    <property type="molecule type" value="Genomic_DNA"/>
</dbReference>
<keyword evidence="4" id="KW-1185">Reference proteome</keyword>
<dbReference type="PANTHER" id="PTHR30203">
    <property type="entry name" value="OUTER MEMBRANE CATION EFFLUX PROTEIN"/>
    <property type="match status" value="1"/>
</dbReference>
<accession>A0AA41ZER2</accession>
<reference evidence="3" key="1">
    <citation type="submission" date="2022-06" db="EMBL/GenBank/DDBJ databases">
        <title>Sphingomonas sp. nov. isolated from rhizosphere soil of tomato.</title>
        <authorList>
            <person name="Dong H."/>
            <person name="Gao R."/>
        </authorList>
    </citation>
    <scope>NUCLEOTIDE SEQUENCE</scope>
    <source>
        <strain evidence="3">MMSM24</strain>
    </source>
</reference>
<dbReference type="InterPro" id="IPR003423">
    <property type="entry name" value="OMP_efflux"/>
</dbReference>
<dbReference type="InterPro" id="IPR010131">
    <property type="entry name" value="MdtP/NodT-like"/>
</dbReference>
<comment type="caution">
    <text evidence="3">The sequence shown here is derived from an EMBL/GenBank/DDBJ whole genome shotgun (WGS) entry which is preliminary data.</text>
</comment>
<proteinExistence type="inferred from homology"/>
<feature type="coiled-coil region" evidence="2">
    <location>
        <begin position="244"/>
        <end position="278"/>
    </location>
</feature>
<dbReference type="Proteomes" id="UP001165565">
    <property type="component" value="Unassembled WGS sequence"/>
</dbReference>
<dbReference type="Gene3D" id="1.20.1600.10">
    <property type="entry name" value="Outer membrane efflux proteins (OEP)"/>
    <property type="match status" value="2"/>
</dbReference>
<evidence type="ECO:0000313" key="4">
    <source>
        <dbReference type="Proteomes" id="UP001165565"/>
    </source>
</evidence>
<protein>
    <submittedName>
        <fullName evidence="3">TolC family protein</fullName>
    </submittedName>
</protein>
<evidence type="ECO:0000313" key="3">
    <source>
        <dbReference type="EMBL" id="MCW6534373.1"/>
    </source>
</evidence>
<organism evidence="3 4">
    <name type="scientific">Sphingomonas lycopersici</name>
    <dbReference type="NCBI Taxonomy" id="2951807"/>
    <lineage>
        <taxon>Bacteria</taxon>
        <taxon>Pseudomonadati</taxon>
        <taxon>Pseudomonadota</taxon>
        <taxon>Alphaproteobacteria</taxon>
        <taxon>Sphingomonadales</taxon>
        <taxon>Sphingomonadaceae</taxon>
        <taxon>Sphingomonas</taxon>
    </lineage>
</organism>
<dbReference type="SUPFAM" id="SSF56954">
    <property type="entry name" value="Outer membrane efflux proteins (OEP)"/>
    <property type="match status" value="1"/>
</dbReference>